<dbReference type="Proteomes" id="UP001324380">
    <property type="component" value="Chromosome"/>
</dbReference>
<feature type="transmembrane region" description="Helical" evidence="1">
    <location>
        <begin position="87"/>
        <end position="107"/>
    </location>
</feature>
<feature type="transmembrane region" description="Helical" evidence="1">
    <location>
        <begin position="63"/>
        <end position="80"/>
    </location>
</feature>
<evidence type="ECO:0000313" key="2">
    <source>
        <dbReference type="EMBL" id="WPU91327.1"/>
    </source>
</evidence>
<dbReference type="EMBL" id="CP139558">
    <property type="protein sequence ID" value="WPU91327.1"/>
    <property type="molecule type" value="Genomic_DNA"/>
</dbReference>
<name>A0ABZ0TFY2_9SPHI</name>
<reference evidence="2 3" key="1">
    <citation type="submission" date="2023-11" db="EMBL/GenBank/DDBJ databases">
        <title>Analysis of the Genomes of Mucilaginibacter gossypii cycad 4 and M. sabulilitoris SNA2: microbes with the potential for plant growth promotion.</title>
        <authorList>
            <person name="Hirsch A.M."/>
            <person name="Humm E."/>
            <person name="Rubbi M."/>
            <person name="Del Vecchio G."/>
            <person name="Ha S.M."/>
            <person name="Pellegrini M."/>
            <person name="Gunsalus R.P."/>
        </authorList>
    </citation>
    <scope>NUCLEOTIDE SEQUENCE [LARGE SCALE GENOMIC DNA]</scope>
    <source>
        <strain evidence="2 3">SNA2</strain>
    </source>
</reference>
<proteinExistence type="predicted"/>
<keyword evidence="1" id="KW-0812">Transmembrane</keyword>
<sequence length="560" mass="64191">MLTRSVAFYIDKIKGKVDWKLLTFLLLFLNVKLIVKIPVIILFSLWQFNFKFGFSFKNSRLPLFYPLVIIIAIANFFILNNYHDSNYIILLLTGIVFWFICILAIHYLKLVVDNNDTAIIHQTILAFFVINALISVFTLAIIVLKTHAINPYTYQGQYQKYFISTGDYIKGITFDTSVTNAILNALGVIYFLTRKNAVMLFVCMVTMLLTGSNFVNVILLSILLLLFVFKTDRYQKSLVVVCVAFLVVFMAKISPQNNKYVTDTLATWFQKNKDAASDSISFPLAVTTATLPVNLRPDSTLNPEERKQKTAILYLDSVGRLLDIMRKKQELKLDKNVYLAEGGRIAIQEPDINGYFYQSKTETPPEQMQLVDFIRIHKESLPISGNNNYVSPLPGKVTGFLQTIHLFSRHSERAIIGTGIGNFSSKLAFRATGLSFAGGYPNKYIYMDRDFLRNHLDVYLNFFSKRSGFHSLANSPFSVYDQLLAEYGLLGLMALIVFYLGFFAKHYKKLTYGLPILFLLMAVLFTDYWFEQLSIMVFFELLLLLNIKENEFIKPVAHEF</sequence>
<keyword evidence="3" id="KW-1185">Reference proteome</keyword>
<evidence type="ECO:0000256" key="1">
    <source>
        <dbReference type="SAM" id="Phobius"/>
    </source>
</evidence>
<accession>A0ABZ0TFY2</accession>
<evidence type="ECO:0008006" key="4">
    <source>
        <dbReference type="Google" id="ProtNLM"/>
    </source>
</evidence>
<dbReference type="RefSeq" id="WP_321560493.1">
    <property type="nucleotide sequence ID" value="NZ_CP139558.1"/>
</dbReference>
<feature type="transmembrane region" description="Helical" evidence="1">
    <location>
        <begin position="510"/>
        <end position="530"/>
    </location>
</feature>
<gene>
    <name evidence="2" type="ORF">SNE25_18580</name>
</gene>
<feature type="transmembrane region" description="Helical" evidence="1">
    <location>
        <begin position="484"/>
        <end position="504"/>
    </location>
</feature>
<feature type="transmembrane region" description="Helical" evidence="1">
    <location>
        <begin position="119"/>
        <end position="144"/>
    </location>
</feature>
<protein>
    <recommendedName>
        <fullName evidence="4">O-antigen ligase domain-containing protein</fullName>
    </recommendedName>
</protein>
<keyword evidence="1" id="KW-0472">Membrane</keyword>
<keyword evidence="1" id="KW-1133">Transmembrane helix</keyword>
<evidence type="ECO:0000313" key="3">
    <source>
        <dbReference type="Proteomes" id="UP001324380"/>
    </source>
</evidence>
<organism evidence="2 3">
    <name type="scientific">Mucilaginibacter sabulilitoris</name>
    <dbReference type="NCBI Taxonomy" id="1173583"/>
    <lineage>
        <taxon>Bacteria</taxon>
        <taxon>Pseudomonadati</taxon>
        <taxon>Bacteroidota</taxon>
        <taxon>Sphingobacteriia</taxon>
        <taxon>Sphingobacteriales</taxon>
        <taxon>Sphingobacteriaceae</taxon>
        <taxon>Mucilaginibacter</taxon>
    </lineage>
</organism>
<feature type="transmembrane region" description="Helical" evidence="1">
    <location>
        <begin position="198"/>
        <end position="228"/>
    </location>
</feature>
<feature type="transmembrane region" description="Helical" evidence="1">
    <location>
        <begin position="234"/>
        <end position="251"/>
    </location>
</feature>
<feature type="transmembrane region" description="Helical" evidence="1">
    <location>
        <begin position="21"/>
        <end position="43"/>
    </location>
</feature>